<evidence type="ECO:0000256" key="2">
    <source>
        <dbReference type="SAM" id="Phobius"/>
    </source>
</evidence>
<feature type="compositionally biased region" description="Low complexity" evidence="1">
    <location>
        <begin position="80"/>
        <end position="139"/>
    </location>
</feature>
<feature type="compositionally biased region" description="Pro residues" evidence="1">
    <location>
        <begin position="159"/>
        <end position="197"/>
    </location>
</feature>
<dbReference type="AlphaFoldDB" id="A0A941EUH4"/>
<evidence type="ECO:0008006" key="5">
    <source>
        <dbReference type="Google" id="ProtNLM"/>
    </source>
</evidence>
<feature type="transmembrane region" description="Helical" evidence="2">
    <location>
        <begin position="245"/>
        <end position="268"/>
    </location>
</feature>
<dbReference type="Proteomes" id="UP000675781">
    <property type="component" value="Unassembled WGS sequence"/>
</dbReference>
<feature type="non-terminal residue" evidence="3">
    <location>
        <position position="1"/>
    </location>
</feature>
<keyword evidence="2" id="KW-1133">Transmembrane helix</keyword>
<reference evidence="3" key="1">
    <citation type="submission" date="2021-04" db="EMBL/GenBank/DDBJ databases">
        <title>Genome based classification of Actinospica acidithermotolerans sp. nov., an actinobacterium isolated from an Indonesian hot spring.</title>
        <authorList>
            <person name="Kusuma A.B."/>
            <person name="Putra K.E."/>
            <person name="Nafisah S."/>
            <person name="Loh J."/>
            <person name="Nouioui I."/>
            <person name="Goodfellow M."/>
        </authorList>
    </citation>
    <scope>NUCLEOTIDE SEQUENCE</scope>
    <source>
        <strain evidence="3">CSCA 57</strain>
    </source>
</reference>
<evidence type="ECO:0000313" key="4">
    <source>
        <dbReference type="Proteomes" id="UP000675781"/>
    </source>
</evidence>
<evidence type="ECO:0000256" key="1">
    <source>
        <dbReference type="SAM" id="MobiDB-lite"/>
    </source>
</evidence>
<evidence type="ECO:0000313" key="3">
    <source>
        <dbReference type="EMBL" id="MBR7834124.1"/>
    </source>
</evidence>
<feature type="compositionally biased region" description="Low complexity" evidence="1">
    <location>
        <begin position="1"/>
        <end position="13"/>
    </location>
</feature>
<feature type="transmembrane region" description="Helical" evidence="2">
    <location>
        <begin position="209"/>
        <end position="233"/>
    </location>
</feature>
<accession>A0A941EUH4</accession>
<dbReference type="EMBL" id="JAGSOG010000049">
    <property type="protein sequence ID" value="MBR7834124.1"/>
    <property type="molecule type" value="Genomic_DNA"/>
</dbReference>
<feature type="compositionally biased region" description="Pro residues" evidence="1">
    <location>
        <begin position="14"/>
        <end position="32"/>
    </location>
</feature>
<keyword evidence="4" id="KW-1185">Reference proteome</keyword>
<gene>
    <name evidence="3" type="ORF">KDL01_12680</name>
</gene>
<keyword evidence="2" id="KW-0812">Transmembrane</keyword>
<organism evidence="3 4">
    <name type="scientific">Actinospica durhamensis</name>
    <dbReference type="NCBI Taxonomy" id="1508375"/>
    <lineage>
        <taxon>Bacteria</taxon>
        <taxon>Bacillati</taxon>
        <taxon>Actinomycetota</taxon>
        <taxon>Actinomycetes</taxon>
        <taxon>Catenulisporales</taxon>
        <taxon>Actinospicaceae</taxon>
        <taxon>Actinospica</taxon>
    </lineage>
</organism>
<comment type="caution">
    <text evidence="3">The sequence shown here is derived from an EMBL/GenBank/DDBJ whole genome shotgun (WGS) entry which is preliminary data.</text>
</comment>
<keyword evidence="2" id="KW-0472">Membrane</keyword>
<proteinExistence type="predicted"/>
<feature type="compositionally biased region" description="Pro residues" evidence="1">
    <location>
        <begin position="140"/>
        <end position="150"/>
    </location>
</feature>
<name>A0A941EUH4_9ACTN</name>
<feature type="region of interest" description="Disordered" evidence="1">
    <location>
        <begin position="1"/>
        <end position="201"/>
    </location>
</feature>
<protein>
    <recommendedName>
        <fullName evidence="5">DUF4190 domain-containing protein</fullName>
    </recommendedName>
</protein>
<sequence length="400" mass="40982">SPSYPGGPAQQYPAQPPAPPAPAGPYAQPQPAPGLDWGQAQSGAYASPMPSQPSYAQPGYPQPAESYGQVPGYPTPDPYAVPGAAASAPAAPAHVPTHAAPAAPVAYPPGSGVYQQQPPAPPYQQQQQQQPQQGVSYPSYAPPPQPPSYPAEPSYPAYTPQPPQPQQAQPPQPPQPPQPIAYPQPPFPQAPGGPPIAAPAGGSARPNNAFALTGALTSIVPVVGLVFSIIGLAKAKLLGGIGRRVAVLGVTLSLVFSVAWGAAGVYILRVADSHGADPGCVAAIGDYLTYSQELGTDAEAMGKTSYGTKQFTAAVKAYESDLQVLIGRFQADAAQAGHTDARTSITSLVGDLQQLKTMMGDLETGNFSDVGSLGDISTLNGKLLSDYQHTQSICSGYAHG</sequence>